<evidence type="ECO:0000313" key="3">
    <source>
        <dbReference type="EMBL" id="CAH1199014.1"/>
    </source>
</evidence>
<keyword evidence="4" id="KW-1185">Reference proteome</keyword>
<evidence type="ECO:0000259" key="2">
    <source>
        <dbReference type="Pfam" id="PF07853"/>
    </source>
</evidence>
<gene>
    <name evidence="3" type="ORF">PAECIP111893_01208</name>
</gene>
<feature type="transmembrane region" description="Helical" evidence="1">
    <location>
        <begin position="108"/>
        <end position="126"/>
    </location>
</feature>
<evidence type="ECO:0000313" key="4">
    <source>
        <dbReference type="Proteomes" id="UP000838686"/>
    </source>
</evidence>
<proteinExistence type="predicted"/>
<keyword evidence="1" id="KW-0812">Transmembrane</keyword>
<keyword evidence="1" id="KW-1133">Transmembrane helix</keyword>
<keyword evidence="1" id="KW-0472">Membrane</keyword>
<dbReference type="Proteomes" id="UP000838686">
    <property type="component" value="Unassembled WGS sequence"/>
</dbReference>
<organism evidence="3 4">
    <name type="scientific">Paenibacillus plantiphilus</name>
    <dbReference type="NCBI Taxonomy" id="2905650"/>
    <lineage>
        <taxon>Bacteria</taxon>
        <taxon>Bacillati</taxon>
        <taxon>Bacillota</taxon>
        <taxon>Bacilli</taxon>
        <taxon>Bacillales</taxon>
        <taxon>Paenibacillaceae</taxon>
        <taxon>Paenibacillus</taxon>
    </lineage>
</organism>
<feature type="transmembrane region" description="Helical" evidence="1">
    <location>
        <begin position="57"/>
        <end position="80"/>
    </location>
</feature>
<comment type="caution">
    <text evidence="3">The sequence shown here is derived from an EMBL/GenBank/DDBJ whole genome shotgun (WGS) entry which is preliminary data.</text>
</comment>
<dbReference type="Pfam" id="PF07853">
    <property type="entry name" value="DUF1648"/>
    <property type="match status" value="1"/>
</dbReference>
<dbReference type="PANTHER" id="PTHR37810">
    <property type="entry name" value="IMMUNITY PROTEIN SDPI"/>
    <property type="match status" value="1"/>
</dbReference>
<evidence type="ECO:0000256" key="1">
    <source>
        <dbReference type="SAM" id="Phobius"/>
    </source>
</evidence>
<name>A0ABM9SFC9_9BACL</name>
<protein>
    <recommendedName>
        <fullName evidence="2">DUF1648 domain-containing protein</fullName>
    </recommendedName>
</protein>
<dbReference type="EMBL" id="CAKMMF010000005">
    <property type="protein sequence ID" value="CAH1199014.1"/>
    <property type="molecule type" value="Genomic_DNA"/>
</dbReference>
<dbReference type="InterPro" id="IPR012867">
    <property type="entry name" value="DUF1648"/>
</dbReference>
<dbReference type="PANTHER" id="PTHR37810:SF5">
    <property type="entry name" value="IMMUNITY PROTEIN SDPI"/>
    <property type="match status" value="1"/>
</dbReference>
<reference evidence="3" key="1">
    <citation type="submission" date="2022-01" db="EMBL/GenBank/DDBJ databases">
        <authorList>
            <person name="Criscuolo A."/>
        </authorList>
    </citation>
    <scope>NUCLEOTIDE SEQUENCE</scope>
    <source>
        <strain evidence="3">CIP111893</strain>
    </source>
</reference>
<feature type="transmembrane region" description="Helical" evidence="1">
    <location>
        <begin position="21"/>
        <end position="37"/>
    </location>
</feature>
<sequence length="163" mass="18479">MEKRPILSVPKTLLERLHDSISVVVLVYSVVYLILRWTDLPETIPIHFDGHGNADGWGSRAFLLFMPLLTIVLFIGLSLLSKIPHKFNYLRPITAQNAAHQYRTAKSLLSWIKVELVILFGYLQWSTIQNAAGHSSGLGIWLLPVTLIVIFGTVIIHIVRMRK</sequence>
<accession>A0ABM9SFC9</accession>
<feature type="transmembrane region" description="Helical" evidence="1">
    <location>
        <begin position="138"/>
        <end position="159"/>
    </location>
</feature>
<feature type="domain" description="DUF1648" evidence="2">
    <location>
        <begin position="25"/>
        <end position="71"/>
    </location>
</feature>
<dbReference type="RefSeq" id="WP_236339571.1">
    <property type="nucleotide sequence ID" value="NZ_CAKMMF010000005.1"/>
</dbReference>